<dbReference type="Gene3D" id="1.25.10.10">
    <property type="entry name" value="Leucine-rich Repeat Variant"/>
    <property type="match status" value="1"/>
</dbReference>
<dbReference type="SUPFAM" id="SSF48371">
    <property type="entry name" value="ARM repeat"/>
    <property type="match status" value="1"/>
</dbReference>
<gene>
    <name evidence="1" type="ORF">JOF53_005894</name>
</gene>
<proteinExistence type="predicted"/>
<dbReference type="RefSeq" id="WP_086789162.1">
    <property type="nucleotide sequence ID" value="NZ_JAGIOO010000001.1"/>
</dbReference>
<accession>A0ABS5AKC2</accession>
<organism evidence="1 2">
    <name type="scientific">Crossiella equi</name>
    <dbReference type="NCBI Taxonomy" id="130796"/>
    <lineage>
        <taxon>Bacteria</taxon>
        <taxon>Bacillati</taxon>
        <taxon>Actinomycetota</taxon>
        <taxon>Actinomycetes</taxon>
        <taxon>Pseudonocardiales</taxon>
        <taxon>Pseudonocardiaceae</taxon>
        <taxon>Crossiella</taxon>
    </lineage>
</organism>
<evidence type="ECO:0000313" key="2">
    <source>
        <dbReference type="Proteomes" id="UP001519363"/>
    </source>
</evidence>
<dbReference type="InterPro" id="IPR016024">
    <property type="entry name" value="ARM-type_fold"/>
</dbReference>
<evidence type="ECO:0000313" key="1">
    <source>
        <dbReference type="EMBL" id="MBP2477022.1"/>
    </source>
</evidence>
<comment type="caution">
    <text evidence="1">The sequence shown here is derived from an EMBL/GenBank/DDBJ whole genome shotgun (WGS) entry which is preliminary data.</text>
</comment>
<sequence length="197" mass="22177">MMSQSEYHSRRLVLRNEDAAEELEGMAAELGWSAYEQLSGEDEPLRIQWRTAAGEAVRLVEDEDAACDYVFVIAPGRAEAEAVLATVERYVETWSRAELKQPYESAAEPKERGRALLLVALSAPMEFDRETFDIIVGALRSDSADLRAVACYVISYVPYDEFVPVLRDVAENDPEERLRGHAREMLELFAELGTEAE</sequence>
<dbReference type="Proteomes" id="UP001519363">
    <property type="component" value="Unassembled WGS sequence"/>
</dbReference>
<evidence type="ECO:0008006" key="3">
    <source>
        <dbReference type="Google" id="ProtNLM"/>
    </source>
</evidence>
<keyword evidence="2" id="KW-1185">Reference proteome</keyword>
<dbReference type="EMBL" id="JAGIOO010000001">
    <property type="protein sequence ID" value="MBP2477022.1"/>
    <property type="molecule type" value="Genomic_DNA"/>
</dbReference>
<dbReference type="InterPro" id="IPR011989">
    <property type="entry name" value="ARM-like"/>
</dbReference>
<protein>
    <recommendedName>
        <fullName evidence="3">HEAT repeat domain-containing protein</fullName>
    </recommendedName>
</protein>
<name>A0ABS5AKC2_9PSEU</name>
<reference evidence="1 2" key="1">
    <citation type="submission" date="2021-03" db="EMBL/GenBank/DDBJ databases">
        <title>Sequencing the genomes of 1000 actinobacteria strains.</title>
        <authorList>
            <person name="Klenk H.-P."/>
        </authorList>
    </citation>
    <scope>NUCLEOTIDE SEQUENCE [LARGE SCALE GENOMIC DNA]</scope>
    <source>
        <strain evidence="1 2">DSM 44580</strain>
    </source>
</reference>